<dbReference type="OrthoDB" id="9997758at2759"/>
<dbReference type="SUPFAM" id="SSF53448">
    <property type="entry name" value="Nucleotide-diphospho-sugar transferases"/>
    <property type="match status" value="1"/>
</dbReference>
<dbReference type="InterPro" id="IPR007577">
    <property type="entry name" value="GlycoTrfase_DXD_sugar-bd_CS"/>
</dbReference>
<evidence type="ECO:0000313" key="4">
    <source>
        <dbReference type="EMBL" id="CAF1163710.1"/>
    </source>
</evidence>
<evidence type="ECO:0000313" key="6">
    <source>
        <dbReference type="Proteomes" id="UP000663877"/>
    </source>
</evidence>
<dbReference type="EMBL" id="CAJNOI010000109">
    <property type="protein sequence ID" value="CAF1073997.1"/>
    <property type="molecule type" value="Genomic_DNA"/>
</dbReference>
<organism evidence="3 6">
    <name type="scientific">Adineta steineri</name>
    <dbReference type="NCBI Taxonomy" id="433720"/>
    <lineage>
        <taxon>Eukaryota</taxon>
        <taxon>Metazoa</taxon>
        <taxon>Spiralia</taxon>
        <taxon>Gnathifera</taxon>
        <taxon>Rotifera</taxon>
        <taxon>Eurotatoria</taxon>
        <taxon>Bdelloidea</taxon>
        <taxon>Adinetida</taxon>
        <taxon>Adinetidae</taxon>
        <taxon>Adineta</taxon>
    </lineage>
</organism>
<keyword evidence="1" id="KW-0808">Transferase</keyword>
<dbReference type="PANTHER" id="PTHR32385">
    <property type="entry name" value="MANNOSYL PHOSPHORYLINOSITOL CERAMIDE SYNTHASE"/>
    <property type="match status" value="1"/>
</dbReference>
<dbReference type="Pfam" id="PF04488">
    <property type="entry name" value="Gly_transf_sug"/>
    <property type="match status" value="1"/>
</dbReference>
<evidence type="ECO:0000313" key="5">
    <source>
        <dbReference type="Proteomes" id="UP000663832"/>
    </source>
</evidence>
<name>A0A814M3C9_9BILA</name>
<comment type="caution">
    <text evidence="3">The sequence shown here is derived from an EMBL/GenBank/DDBJ whole genome shotgun (WGS) entry which is preliminary data.</text>
</comment>
<dbReference type="EMBL" id="CAJNOM010000162">
    <property type="protein sequence ID" value="CAF1163710.1"/>
    <property type="molecule type" value="Genomic_DNA"/>
</dbReference>
<dbReference type="Proteomes" id="UP000663877">
    <property type="component" value="Unassembled WGS sequence"/>
</dbReference>
<protein>
    <submittedName>
        <fullName evidence="3">Uncharacterized protein</fullName>
    </submittedName>
</protein>
<dbReference type="GO" id="GO:0051999">
    <property type="term" value="P:mannosyl-inositol phosphorylceramide biosynthetic process"/>
    <property type="evidence" value="ECO:0007669"/>
    <property type="project" value="TreeGrafter"/>
</dbReference>
<dbReference type="InterPro" id="IPR029044">
    <property type="entry name" value="Nucleotide-diphossugar_trans"/>
</dbReference>
<proteinExistence type="predicted"/>
<evidence type="ECO:0000256" key="1">
    <source>
        <dbReference type="ARBA" id="ARBA00022679"/>
    </source>
</evidence>
<keyword evidence="5" id="KW-1185">Reference proteome</keyword>
<feature type="transmembrane region" description="Helical" evidence="2">
    <location>
        <begin position="248"/>
        <end position="266"/>
    </location>
</feature>
<accession>A0A814M3C9</accession>
<dbReference type="GO" id="GO:0000030">
    <property type="term" value="F:mannosyltransferase activity"/>
    <property type="evidence" value="ECO:0007669"/>
    <property type="project" value="TreeGrafter"/>
</dbReference>
<evidence type="ECO:0000256" key="2">
    <source>
        <dbReference type="SAM" id="Phobius"/>
    </source>
</evidence>
<dbReference type="InterPro" id="IPR051706">
    <property type="entry name" value="Glycosyltransferase_domain"/>
</dbReference>
<dbReference type="AlphaFoldDB" id="A0A814M3C9"/>
<dbReference type="PANTHER" id="PTHR32385:SF15">
    <property type="entry name" value="INOSITOL PHOSPHOCERAMIDE MANNOSYLTRANSFERASE 1"/>
    <property type="match status" value="1"/>
</dbReference>
<keyword evidence="2" id="KW-0472">Membrane</keyword>
<evidence type="ECO:0000313" key="3">
    <source>
        <dbReference type="EMBL" id="CAF1073997.1"/>
    </source>
</evidence>
<dbReference type="Proteomes" id="UP000663832">
    <property type="component" value="Unassembled WGS sequence"/>
</dbReference>
<sequence length="309" mass="37738">MLQRYSVKKSLMEKDLLRYANVSWPQHRIPRIIHQTYKTYNIPEIWNTSIQSIIETNYKDFQYHRWSHEDMRLFVQKHQPEFYRKTYVNYKYDMQRIDSFRYVLMYHVGGIYIDMDNGCNYPLKYIVTTMEALDPYSPYLALFPAEDTFGLQTDFIISTSNHPIFKQFISNLHLFNHNYLLHHLTILLSAGPLYATFQERFFNQTEKQIVRILDNQIYNTIFWKTNGGTWFERDTLIILYIYYNRNTILKYCIIILIFIIIIIILFKRRRIDFLVKLTIRQSNHIFYPKNFRRKFLKLFKNKISSKQIT</sequence>
<keyword evidence="2" id="KW-0812">Transmembrane</keyword>
<keyword evidence="2" id="KW-1133">Transmembrane helix</keyword>
<gene>
    <name evidence="3" type="ORF">BJG266_LOCUS19870</name>
    <name evidence="4" type="ORF">QVE165_LOCUS23708</name>
</gene>
<reference evidence="3" key="1">
    <citation type="submission" date="2021-02" db="EMBL/GenBank/DDBJ databases">
        <authorList>
            <person name="Nowell W R."/>
        </authorList>
    </citation>
    <scope>NUCLEOTIDE SEQUENCE</scope>
</reference>
<dbReference type="Gene3D" id="3.90.550.20">
    <property type="match status" value="1"/>
</dbReference>
<dbReference type="GO" id="GO:0016020">
    <property type="term" value="C:membrane"/>
    <property type="evidence" value="ECO:0007669"/>
    <property type="project" value="GOC"/>
</dbReference>